<dbReference type="AlphaFoldDB" id="A0A918V4V6"/>
<dbReference type="EMBL" id="BMVX01000011">
    <property type="protein sequence ID" value="GGZ71129.1"/>
    <property type="molecule type" value="Genomic_DNA"/>
</dbReference>
<dbReference type="Gene3D" id="3.30.750.44">
    <property type="match status" value="1"/>
</dbReference>
<comment type="caution">
    <text evidence="2">The sequence shown here is derived from an EMBL/GenBank/DDBJ whole genome shotgun (WGS) entry which is preliminary data.</text>
</comment>
<proteinExistence type="predicted"/>
<dbReference type="GO" id="GO:0006508">
    <property type="term" value="P:proteolysis"/>
    <property type="evidence" value="ECO:0007669"/>
    <property type="project" value="InterPro"/>
</dbReference>
<dbReference type="Gene3D" id="3.90.226.10">
    <property type="entry name" value="2-enoyl-CoA Hydratase, Chain A, domain 1"/>
    <property type="match status" value="1"/>
</dbReference>
<feature type="domain" description="Tail specific protease" evidence="1">
    <location>
        <begin position="106"/>
        <end position="309"/>
    </location>
</feature>
<dbReference type="Proteomes" id="UP000634660">
    <property type="component" value="Unassembled WGS sequence"/>
</dbReference>
<name>A0A918V4V6_9ACTN</name>
<dbReference type="CDD" id="cd07563">
    <property type="entry name" value="Peptidase_S41_IRBP"/>
    <property type="match status" value="1"/>
</dbReference>
<evidence type="ECO:0000313" key="2">
    <source>
        <dbReference type="EMBL" id="GGZ71129.1"/>
    </source>
</evidence>
<sequence length="327" mass="34944">MGGLITHFESTQILWHFRKGSALLPAMTTPTKLAAAPVIDETARLLTEHYVFPGIAEQLSALLRRRLTEGAYDVDGAEELARLVTADLQSVNGDRHLRLKHHTVPVPPKQGAATRDAMRRDFDASLGGAPRVQLLDGGVAVVELAPMLFPLEWAAEPLSAALTLASRARALIVDLRGNRGGDPDAVAFVCSYLLDERTHLNTMHWRGGERGEQSWSLPHVPGARFGGSKPLYVLAGDSTFSAAEELAYDLQQLGRAVVVGEATRGGAHPCQGWTVHPHLEATVPVGRAVNPVSGTNWEGTGVQPDVPCAAPDSLARAHALALTRLSG</sequence>
<evidence type="ECO:0000313" key="3">
    <source>
        <dbReference type="Proteomes" id="UP000634660"/>
    </source>
</evidence>
<dbReference type="GO" id="GO:0008236">
    <property type="term" value="F:serine-type peptidase activity"/>
    <property type="evidence" value="ECO:0007669"/>
    <property type="project" value="InterPro"/>
</dbReference>
<protein>
    <submittedName>
        <fullName evidence="2">Interphotoreceptor retinoid-binding protein</fullName>
    </submittedName>
</protein>
<dbReference type="InterPro" id="IPR005151">
    <property type="entry name" value="Tail-specific_protease"/>
</dbReference>
<evidence type="ECO:0000259" key="1">
    <source>
        <dbReference type="SMART" id="SM00245"/>
    </source>
</evidence>
<dbReference type="PANTHER" id="PTHR11261">
    <property type="entry name" value="INTERPHOTORECEPTOR RETINOID-BINDING PROTEIN"/>
    <property type="match status" value="1"/>
</dbReference>
<dbReference type="SUPFAM" id="SSF52096">
    <property type="entry name" value="ClpP/crotonase"/>
    <property type="match status" value="1"/>
</dbReference>
<reference evidence="2" key="1">
    <citation type="journal article" date="2014" name="Int. J. Syst. Evol. Microbiol.">
        <title>Complete genome sequence of Corynebacterium casei LMG S-19264T (=DSM 44701T), isolated from a smear-ripened cheese.</title>
        <authorList>
            <consortium name="US DOE Joint Genome Institute (JGI-PGF)"/>
            <person name="Walter F."/>
            <person name="Albersmeier A."/>
            <person name="Kalinowski J."/>
            <person name="Ruckert C."/>
        </authorList>
    </citation>
    <scope>NUCLEOTIDE SEQUENCE</scope>
    <source>
        <strain evidence="2">JCM 4834</strain>
    </source>
</reference>
<dbReference type="InterPro" id="IPR029045">
    <property type="entry name" value="ClpP/crotonase-like_dom_sf"/>
</dbReference>
<reference evidence="2" key="2">
    <citation type="submission" date="2020-09" db="EMBL/GenBank/DDBJ databases">
        <authorList>
            <person name="Sun Q."/>
            <person name="Ohkuma M."/>
        </authorList>
    </citation>
    <scope>NUCLEOTIDE SEQUENCE</scope>
    <source>
        <strain evidence="2">JCM 4834</strain>
    </source>
</reference>
<gene>
    <name evidence="2" type="ORF">GCM10010371_33930</name>
</gene>
<dbReference type="Pfam" id="PF11918">
    <property type="entry name" value="Peptidase_S41_N"/>
    <property type="match status" value="1"/>
</dbReference>
<organism evidence="2 3">
    <name type="scientific">Streptomyces subrutilus</name>
    <dbReference type="NCBI Taxonomy" id="36818"/>
    <lineage>
        <taxon>Bacteria</taxon>
        <taxon>Bacillati</taxon>
        <taxon>Actinomycetota</taxon>
        <taxon>Actinomycetes</taxon>
        <taxon>Kitasatosporales</taxon>
        <taxon>Streptomycetaceae</taxon>
        <taxon>Streptomyces</taxon>
    </lineage>
</organism>
<accession>A0A918V4V6</accession>
<dbReference type="Pfam" id="PF03572">
    <property type="entry name" value="Peptidase_S41"/>
    <property type="match status" value="1"/>
</dbReference>
<dbReference type="PANTHER" id="PTHR11261:SF3">
    <property type="entry name" value="RETINOL-BINDING PROTEIN 3"/>
    <property type="match status" value="1"/>
</dbReference>
<dbReference type="SMART" id="SM00245">
    <property type="entry name" value="TSPc"/>
    <property type="match status" value="1"/>
</dbReference>